<dbReference type="SUPFAM" id="SSF143081">
    <property type="entry name" value="BB1717-like"/>
    <property type="match status" value="1"/>
</dbReference>
<keyword evidence="3" id="KW-0227">DNA damage</keyword>
<dbReference type="EMBL" id="CP002026">
    <property type="protein sequence ID" value="ADH88608.1"/>
    <property type="molecule type" value="Genomic_DNA"/>
</dbReference>
<dbReference type="GO" id="GO:0106300">
    <property type="term" value="P:protein-DNA covalent cross-linking repair"/>
    <property type="evidence" value="ECO:0007669"/>
    <property type="project" value="InterPro"/>
</dbReference>
<evidence type="ECO:0000256" key="8">
    <source>
        <dbReference type="RuleBase" id="RU364100"/>
    </source>
</evidence>
<evidence type="ECO:0000313" key="10">
    <source>
        <dbReference type="Proteomes" id="UP000006633"/>
    </source>
</evidence>
<dbReference type="Gene3D" id="3.90.1680.20">
    <property type="match status" value="2"/>
</dbReference>
<dbReference type="InterPro" id="IPR036590">
    <property type="entry name" value="SRAP-like"/>
</dbReference>
<dbReference type="GO" id="GO:0008233">
    <property type="term" value="F:peptidase activity"/>
    <property type="evidence" value="ECO:0007669"/>
    <property type="project" value="UniProtKB-KW"/>
</dbReference>
<dbReference type="PANTHER" id="PTHR13604:SF0">
    <property type="entry name" value="ABASIC SITE PROCESSING PROTEIN HMCES"/>
    <property type="match status" value="1"/>
</dbReference>
<keyword evidence="6" id="KW-0238">DNA-binding</keyword>
<accession>D7A8D5</accession>
<proteinExistence type="inferred from homology"/>
<evidence type="ECO:0000256" key="3">
    <source>
        <dbReference type="ARBA" id="ARBA00022763"/>
    </source>
</evidence>
<evidence type="ECO:0000256" key="2">
    <source>
        <dbReference type="ARBA" id="ARBA00022670"/>
    </source>
</evidence>
<evidence type="ECO:0000256" key="1">
    <source>
        <dbReference type="ARBA" id="ARBA00008136"/>
    </source>
</evidence>
<dbReference type="Proteomes" id="UP000006633">
    <property type="component" value="Chromosome"/>
</dbReference>
<protein>
    <recommendedName>
        <fullName evidence="8">Abasic site processing protein</fullName>
        <ecNumber evidence="8">3.4.-.-</ecNumber>
    </recommendedName>
</protein>
<evidence type="ECO:0000256" key="4">
    <source>
        <dbReference type="ARBA" id="ARBA00022801"/>
    </source>
</evidence>
<keyword evidence="2 8" id="KW-0645">Protease</keyword>
<comment type="similarity">
    <text evidence="1 8">Belongs to the SOS response-associated peptidase family.</text>
</comment>
<dbReference type="Pfam" id="PF02586">
    <property type="entry name" value="SRAP"/>
    <property type="match status" value="1"/>
</dbReference>
<dbReference type="InterPro" id="IPR003738">
    <property type="entry name" value="SRAP"/>
</dbReference>
<dbReference type="HOGENOM" id="CLU_035990_5_0_5"/>
<organism evidence="9 10">
    <name type="scientific">Ancylobacter novellus (strain ATCC 8093 / DSM 506 / JCM 20403 / CCM 1077 / IAM 12100 / NBRC 12443 / NCIMB 10456)</name>
    <name type="common">Starkeya novella</name>
    <dbReference type="NCBI Taxonomy" id="639283"/>
    <lineage>
        <taxon>Bacteria</taxon>
        <taxon>Pseudomonadati</taxon>
        <taxon>Pseudomonadota</taxon>
        <taxon>Alphaproteobacteria</taxon>
        <taxon>Hyphomicrobiales</taxon>
        <taxon>Xanthobacteraceae</taxon>
        <taxon>Ancylobacter</taxon>
    </lineage>
</organism>
<evidence type="ECO:0000256" key="7">
    <source>
        <dbReference type="ARBA" id="ARBA00023239"/>
    </source>
</evidence>
<keyword evidence="5" id="KW-0190">Covalent protein-DNA linkage</keyword>
<dbReference type="AlphaFoldDB" id="D7A8D5"/>
<sequence>MCNLYSHTSNVEAIRDLVGALRNLSGNLAPQTGIYPDYPAPIVRTGADDERELVMARWGMPSSSEALFAATRNRAAKLQAKGRMVDFKELLRLEPDSGTTNIRNVKSRHWQRWLEPEHRCLVPLTSFSEFNKDSGGNIWFALDDSRPLAFFAGLWTNWTSVRKVREGEVTCDVYGFLTTEPNAVVAPIHPKAMPVILTTAEEREVWLRAPWSEACALQRPLPDDALTIVARGAKEDPAAEPAGLLL</sequence>
<keyword evidence="4 8" id="KW-0378">Hydrolase</keyword>
<evidence type="ECO:0000313" key="9">
    <source>
        <dbReference type="EMBL" id="ADH88608.1"/>
    </source>
</evidence>
<dbReference type="GO" id="GO:0016829">
    <property type="term" value="F:lyase activity"/>
    <property type="evidence" value="ECO:0007669"/>
    <property type="project" value="UniProtKB-KW"/>
</dbReference>
<keyword evidence="7" id="KW-0456">Lyase</keyword>
<dbReference type="PANTHER" id="PTHR13604">
    <property type="entry name" value="DC12-RELATED"/>
    <property type="match status" value="1"/>
</dbReference>
<dbReference type="OrthoDB" id="9782620at2"/>
<evidence type="ECO:0000256" key="5">
    <source>
        <dbReference type="ARBA" id="ARBA00023124"/>
    </source>
</evidence>
<name>D7A8D5_ANCN5</name>
<keyword evidence="10" id="KW-1185">Reference proteome</keyword>
<dbReference type="eggNOG" id="COG2135">
    <property type="taxonomic scope" value="Bacteria"/>
</dbReference>
<dbReference type="EC" id="3.4.-.-" evidence="8"/>
<evidence type="ECO:0000256" key="6">
    <source>
        <dbReference type="ARBA" id="ARBA00023125"/>
    </source>
</evidence>
<dbReference type="GO" id="GO:0006508">
    <property type="term" value="P:proteolysis"/>
    <property type="evidence" value="ECO:0007669"/>
    <property type="project" value="UniProtKB-KW"/>
</dbReference>
<dbReference type="GO" id="GO:0003697">
    <property type="term" value="F:single-stranded DNA binding"/>
    <property type="evidence" value="ECO:0007669"/>
    <property type="project" value="InterPro"/>
</dbReference>
<gene>
    <name evidence="9" type="ordered locus">Snov_1295</name>
</gene>
<reference evidence="9 10" key="1">
    <citation type="journal article" date="2012" name="Stand. Genomic Sci.">
        <title>Complete genome sequence of the facultatively chemolithoautotrophic and methylotrophic alpha Proteobacterium Starkeya novella type strain (ATCC 8093(T)).</title>
        <authorList>
            <person name="Kappler U."/>
            <person name="Davenport K."/>
            <person name="Beatson S."/>
            <person name="Lucas S."/>
            <person name="Lapidus A."/>
            <person name="Copeland A."/>
            <person name="Berry K.W."/>
            <person name="Glavina Del Rio T."/>
            <person name="Hammon N."/>
            <person name="Dalin E."/>
            <person name="Tice H."/>
            <person name="Pitluck S."/>
            <person name="Richardson P."/>
            <person name="Bruce D."/>
            <person name="Goodwin L.A."/>
            <person name="Han C."/>
            <person name="Tapia R."/>
            <person name="Detter J.C."/>
            <person name="Chang Y.J."/>
            <person name="Jeffries C.D."/>
            <person name="Land M."/>
            <person name="Hauser L."/>
            <person name="Kyrpides N.C."/>
            <person name="Goker M."/>
            <person name="Ivanova N."/>
            <person name="Klenk H.P."/>
            <person name="Woyke T."/>
        </authorList>
    </citation>
    <scope>NUCLEOTIDE SEQUENCE [LARGE SCALE GENOMIC DNA]</scope>
    <source>
        <strain evidence="10">ATCC 8093 / DSM 506 / JCM 20403 / CCM 1077 / IAM 12100 / NBRC 12443 / NCIMB 10456</strain>
    </source>
</reference>
<dbReference type="RefSeq" id="WP_013166113.1">
    <property type="nucleotide sequence ID" value="NC_014217.1"/>
</dbReference>
<dbReference type="KEGG" id="sno:Snov_1295"/>